<dbReference type="InterPro" id="IPR018631">
    <property type="entry name" value="AAA-ATPase-like_dom"/>
</dbReference>
<dbReference type="AlphaFoldDB" id="A0A397TMJ5"/>
<evidence type="ECO:0000256" key="1">
    <source>
        <dbReference type="SAM" id="MobiDB-lite"/>
    </source>
</evidence>
<dbReference type="STRING" id="658196.A0A397TMJ5"/>
<accession>A0A397TMJ5</accession>
<dbReference type="PANTHER" id="PTHR34825:SF1">
    <property type="entry name" value="AAA-ATPASE-LIKE DOMAIN-CONTAINING PROTEIN"/>
    <property type="match status" value="1"/>
</dbReference>
<comment type="caution">
    <text evidence="3">The sequence shown here is derived from an EMBL/GenBank/DDBJ whole genome shotgun (WGS) entry which is preliminary data.</text>
</comment>
<reference evidence="3 4" key="1">
    <citation type="submission" date="2018-06" db="EMBL/GenBank/DDBJ databases">
        <title>Comparative genomics reveals the genomic features of Rhizophagus irregularis, R. cerebriforme, R. diaphanum and Gigaspora rosea, and their symbiotic lifestyle signature.</title>
        <authorList>
            <person name="Morin E."/>
            <person name="San Clemente H."/>
            <person name="Chen E.C.H."/>
            <person name="De La Providencia I."/>
            <person name="Hainaut M."/>
            <person name="Kuo A."/>
            <person name="Kohler A."/>
            <person name="Murat C."/>
            <person name="Tang N."/>
            <person name="Roy S."/>
            <person name="Loubradou J."/>
            <person name="Henrissat B."/>
            <person name="Grigoriev I.V."/>
            <person name="Corradi N."/>
            <person name="Roux C."/>
            <person name="Martin F.M."/>
        </authorList>
    </citation>
    <scope>NUCLEOTIDE SEQUENCE [LARGE SCALE GENOMIC DNA]</scope>
    <source>
        <strain evidence="3 4">DAOM 227022</strain>
    </source>
</reference>
<dbReference type="Proteomes" id="UP000265703">
    <property type="component" value="Unassembled WGS sequence"/>
</dbReference>
<evidence type="ECO:0000313" key="3">
    <source>
        <dbReference type="EMBL" id="RIA99182.1"/>
    </source>
</evidence>
<gene>
    <name evidence="3" type="ORF">C1645_811649</name>
</gene>
<evidence type="ECO:0000313" key="4">
    <source>
        <dbReference type="Proteomes" id="UP000265703"/>
    </source>
</evidence>
<dbReference type="OrthoDB" id="2371274at2759"/>
<organism evidence="3 4">
    <name type="scientific">Glomus cerebriforme</name>
    <dbReference type="NCBI Taxonomy" id="658196"/>
    <lineage>
        <taxon>Eukaryota</taxon>
        <taxon>Fungi</taxon>
        <taxon>Fungi incertae sedis</taxon>
        <taxon>Mucoromycota</taxon>
        <taxon>Glomeromycotina</taxon>
        <taxon>Glomeromycetes</taxon>
        <taxon>Glomerales</taxon>
        <taxon>Glomeraceae</taxon>
        <taxon>Glomus</taxon>
    </lineage>
</organism>
<name>A0A397TMJ5_9GLOM</name>
<keyword evidence="4" id="KW-1185">Reference proteome</keyword>
<feature type="region of interest" description="Disordered" evidence="1">
    <location>
        <begin position="416"/>
        <end position="449"/>
    </location>
</feature>
<dbReference type="Pfam" id="PF09820">
    <property type="entry name" value="AAA-ATPase_like"/>
    <property type="match status" value="1"/>
</dbReference>
<evidence type="ECO:0000259" key="2">
    <source>
        <dbReference type="Pfam" id="PF09820"/>
    </source>
</evidence>
<sequence length="465" mass="53124">MKTAILSIDSIGSINFIPSAPSAPSVPSVPSASQLEKEFGDLLTYISNNPDKIPDLEDSLKYGNDNVKAIYLRNILTEQPIATDEPPRKRPRLVRGHPNVIISKNYTPDVSEFSKFITTKTTFVDKSLFIMEFMIYGKQASLITCPRQFGKSTNLSILNDFLASPLTEEERTKRLSLFKNLKIFKFDWFYKVDNSNETYFIRTLIARAGNDEDFFKKILKGITDQSALISSLSSLTRYLHECYNKSSVILIDEYDWPMEHTKDKDYKDINSLFQSMYSNVAKKEPNIDVIYTLLYYSGYLVAEVDGADDRLKEKVIERWENNAKFKLIIPNREVAEQWRLKYSKLYQDNSWDLGLPLHFTKKNIFVSARVSQRKESGLSIPSDWKVSLSAESEPVSGSSYIANAKRQLIKLDLEDNGGNDNMKGNYDDNTQKSKKCRGKKGAGDKKGEKELAIKKQLVGDFEKQE</sequence>
<proteinExistence type="predicted"/>
<dbReference type="EMBL" id="QKYT01000006">
    <property type="protein sequence ID" value="RIA99182.1"/>
    <property type="molecule type" value="Genomic_DNA"/>
</dbReference>
<protein>
    <recommendedName>
        <fullName evidence="2">AAA-ATPase-like domain-containing protein</fullName>
    </recommendedName>
</protein>
<dbReference type="PANTHER" id="PTHR34825">
    <property type="entry name" value="CONSERVED PROTEIN, WITH A WEAK D-GALACTARATE DEHYDRATASE/ALTRONATE HYDROLASE DOMAIN"/>
    <property type="match status" value="1"/>
</dbReference>
<feature type="domain" description="AAA-ATPase-like" evidence="2">
    <location>
        <begin position="110"/>
        <end position="289"/>
    </location>
</feature>